<dbReference type="Proteomes" id="UP000062260">
    <property type="component" value="Chromosome"/>
</dbReference>
<dbReference type="EMBL" id="CP014163">
    <property type="protein sequence ID" value="AMC00054.1"/>
    <property type="molecule type" value="Genomic_DNA"/>
</dbReference>
<dbReference type="GO" id="GO:0005737">
    <property type="term" value="C:cytoplasm"/>
    <property type="evidence" value="ECO:0007669"/>
    <property type="project" value="UniProtKB-SubCell"/>
</dbReference>
<evidence type="ECO:0000256" key="9">
    <source>
        <dbReference type="ARBA" id="ARBA00022840"/>
    </source>
</evidence>
<dbReference type="InterPro" id="IPR004809">
    <property type="entry name" value="Gln_synth_I"/>
</dbReference>
<evidence type="ECO:0000313" key="22">
    <source>
        <dbReference type="Proteomes" id="UP000062260"/>
    </source>
</evidence>
<keyword evidence="6 18" id="KW-0436">Ligase</keyword>
<dbReference type="PROSITE" id="PS00180">
    <property type="entry name" value="GLNA_1"/>
    <property type="match status" value="1"/>
</dbReference>
<evidence type="ECO:0000313" key="21">
    <source>
        <dbReference type="EMBL" id="AMC00054.1"/>
    </source>
</evidence>
<dbReference type="Pfam" id="PF03951">
    <property type="entry name" value="Gln-synt_N"/>
    <property type="match status" value="1"/>
</dbReference>
<evidence type="ECO:0000256" key="10">
    <source>
        <dbReference type="ARBA" id="ARBA00022842"/>
    </source>
</evidence>
<dbReference type="PANTHER" id="PTHR43785">
    <property type="entry name" value="GAMMA-GLUTAMYLPUTRESCINE SYNTHETASE"/>
    <property type="match status" value="1"/>
</dbReference>
<dbReference type="OrthoDB" id="9807095at2"/>
<reference evidence="22" key="2">
    <citation type="submission" date="2016-01" db="EMBL/GenBank/DDBJ databases">
        <title>Six Aerococcus type strain genome sequencing and assembly using PacBio and Illumina Hiseq.</title>
        <authorList>
            <person name="Carkaci D."/>
            <person name="Dargis R."/>
            <person name="Nielsen X.C."/>
            <person name="Skovgaard O."/>
            <person name="Fuursted K."/>
            <person name="Christensen J.J."/>
        </authorList>
    </citation>
    <scope>NUCLEOTIDE SEQUENCE [LARGE SCALE GENOMIC DNA]</scope>
    <source>
        <strain evidence="22">CCUG42038B</strain>
    </source>
</reference>
<evidence type="ECO:0000256" key="2">
    <source>
        <dbReference type="ARBA" id="ARBA00009897"/>
    </source>
</evidence>
<dbReference type="RefSeq" id="WP_067980899.1">
    <property type="nucleotide sequence ID" value="NZ_CP014163.1"/>
</dbReference>
<evidence type="ECO:0000256" key="8">
    <source>
        <dbReference type="ARBA" id="ARBA00022741"/>
    </source>
</evidence>
<dbReference type="InterPro" id="IPR008146">
    <property type="entry name" value="Gln_synth_cat_dom"/>
</dbReference>
<feature type="binding site" evidence="12">
    <location>
        <position position="304"/>
    </location>
    <ligand>
        <name>L-glutamate</name>
        <dbReference type="ChEBI" id="CHEBI:29985"/>
    </ligand>
</feature>
<feature type="binding site" evidence="13">
    <location>
        <position position="316"/>
    </location>
    <ligand>
        <name>ATP</name>
        <dbReference type="ChEBI" id="CHEBI:30616"/>
    </ligand>
</feature>
<organism evidence="21 22">
    <name type="scientific">Aerococcus urinaehominis</name>
    <dbReference type="NCBI Taxonomy" id="128944"/>
    <lineage>
        <taxon>Bacteria</taxon>
        <taxon>Bacillati</taxon>
        <taxon>Bacillota</taxon>
        <taxon>Bacilli</taxon>
        <taxon>Lactobacillales</taxon>
        <taxon>Aerococcaceae</taxon>
        <taxon>Aerococcus</taxon>
    </lineage>
</organism>
<dbReference type="PROSITE" id="PS00181">
    <property type="entry name" value="GLNA_ATP"/>
    <property type="match status" value="1"/>
</dbReference>
<comment type="catalytic activity">
    <reaction evidence="11 18">
        <text>L-glutamate + NH4(+) + ATP = L-glutamine + ADP + phosphate + H(+)</text>
        <dbReference type="Rhea" id="RHEA:16169"/>
        <dbReference type="ChEBI" id="CHEBI:15378"/>
        <dbReference type="ChEBI" id="CHEBI:28938"/>
        <dbReference type="ChEBI" id="CHEBI:29985"/>
        <dbReference type="ChEBI" id="CHEBI:30616"/>
        <dbReference type="ChEBI" id="CHEBI:43474"/>
        <dbReference type="ChEBI" id="CHEBI:58359"/>
        <dbReference type="ChEBI" id="CHEBI:456216"/>
        <dbReference type="EC" id="6.3.1.2"/>
    </reaction>
</comment>
<dbReference type="KEGG" id="auh:AWM75_05740"/>
<feature type="binding site" evidence="12">
    <location>
        <position position="316"/>
    </location>
    <ligand>
        <name>L-glutamate</name>
        <dbReference type="ChEBI" id="CHEBI:29985"/>
    </ligand>
</feature>
<evidence type="ECO:0000256" key="17">
    <source>
        <dbReference type="RuleBase" id="RU000384"/>
    </source>
</evidence>
<dbReference type="GO" id="GO:0004356">
    <property type="term" value="F:glutamine synthetase activity"/>
    <property type="evidence" value="ECO:0007669"/>
    <property type="project" value="UniProtKB-EC"/>
</dbReference>
<feature type="modified residue" description="O-AMP-tyrosine" evidence="15">
    <location>
        <position position="373"/>
    </location>
</feature>
<evidence type="ECO:0000259" key="20">
    <source>
        <dbReference type="PROSITE" id="PS51987"/>
    </source>
</evidence>
<dbReference type="SUPFAM" id="SSF54368">
    <property type="entry name" value="Glutamine synthetase, N-terminal domain"/>
    <property type="match status" value="1"/>
</dbReference>
<dbReference type="FunFam" id="3.30.590.10:FF:000003">
    <property type="entry name" value="Glutamine synthetase 2"/>
    <property type="match status" value="1"/>
</dbReference>
<dbReference type="Gene3D" id="3.10.20.70">
    <property type="entry name" value="Glutamine synthetase, N-terminal domain"/>
    <property type="match status" value="1"/>
</dbReference>
<dbReference type="Gene3D" id="3.30.590.10">
    <property type="entry name" value="Glutamine synthetase/guanido kinase, catalytic domain"/>
    <property type="match status" value="1"/>
</dbReference>
<dbReference type="InterPro" id="IPR014746">
    <property type="entry name" value="Gln_synth/guanido_kin_cat_dom"/>
</dbReference>
<comment type="similarity">
    <text evidence="2 16 17">Belongs to the glutamine synthetase family.</text>
</comment>
<dbReference type="GO" id="GO:0006542">
    <property type="term" value="P:glutamine biosynthetic process"/>
    <property type="evidence" value="ECO:0007669"/>
    <property type="project" value="InterPro"/>
</dbReference>
<evidence type="ECO:0000259" key="19">
    <source>
        <dbReference type="PROSITE" id="PS51986"/>
    </source>
</evidence>
<dbReference type="GO" id="GO:0046872">
    <property type="term" value="F:metal ion binding"/>
    <property type="evidence" value="ECO:0007669"/>
    <property type="project" value="UniProtKB-KW"/>
</dbReference>
<evidence type="ECO:0000256" key="5">
    <source>
        <dbReference type="ARBA" id="ARBA00022490"/>
    </source>
</evidence>
<sequence length="444" mass="50202">MSKWTATEIMRDVEERNVHFIRLMFTDVNGNLKNVEIPVSQLDKALDNKMMFDGSSIEGFVRIEESDMYLYPDLDTYLVLPWGAENKKVALLICDIYLPNGEPFPGDPRGNLKRMVKEMEAAGYSDFMLGPEAEFFLFKLDEKGEPVVEVNDNGGYFDLAPLDSGENCRRDIVLVLEELGFEIEASHHEVAIGQHEIDFKYDNALAASDQIQIFKLIVRSVARQHGLHATFMPKPLFGVAGSGMHCNMSLFKADGNAFYDPNDDQGLSQDARYFVAGILAHAKALTAVANPLVNSYKRLVPEFEAPVYIAWSHQNRSPLVRIPSARGNSTRIELRSVDPAANPYLITACLIKAGLDGIKEKLPLSSPTDRNIYQMTEYELKQEGIDKLPVNLAAALVHLENDNIVQAALGRHIYENYISSKQVEYNEYETQITPWEIQHYLRWY</sequence>
<feature type="binding site" evidence="14">
    <location>
        <position position="196"/>
    </location>
    <ligand>
        <name>Mg(2+)</name>
        <dbReference type="ChEBI" id="CHEBI:18420"/>
        <label>1</label>
    </ligand>
</feature>
<feature type="binding site" evidence="14">
    <location>
        <position position="132"/>
    </location>
    <ligand>
        <name>Mg(2+)</name>
        <dbReference type="ChEBI" id="CHEBI:18420"/>
        <label>1</label>
    </ligand>
</feature>
<dbReference type="InterPro" id="IPR036651">
    <property type="entry name" value="Gln_synt_N_sf"/>
</dbReference>
<evidence type="ECO:0000256" key="12">
    <source>
        <dbReference type="PIRSR" id="PIRSR604809-1"/>
    </source>
</evidence>
<dbReference type="EC" id="6.3.1.2" evidence="3 18"/>
<feature type="binding site" evidence="13">
    <location>
        <begin position="199"/>
        <end position="201"/>
    </location>
    <ligand>
        <name>ATP</name>
        <dbReference type="ChEBI" id="CHEBI:30616"/>
    </ligand>
</feature>
<feature type="binding site" evidence="14">
    <location>
        <position position="245"/>
    </location>
    <ligand>
        <name>Mg(2+)</name>
        <dbReference type="ChEBI" id="CHEBI:18420"/>
        <label>1</label>
    </ligand>
</feature>
<dbReference type="PROSITE" id="PS51987">
    <property type="entry name" value="GS_CATALYTIC"/>
    <property type="match status" value="1"/>
</dbReference>
<dbReference type="SMART" id="SM01230">
    <property type="entry name" value="Gln-synt_C"/>
    <property type="match status" value="1"/>
</dbReference>
<dbReference type="STRING" id="128944.AWM75_05740"/>
<feature type="domain" description="GS beta-grasp" evidence="19">
    <location>
        <begin position="16"/>
        <end position="101"/>
    </location>
</feature>
<dbReference type="Pfam" id="PF00120">
    <property type="entry name" value="Gln-synt_C"/>
    <property type="match status" value="1"/>
</dbReference>
<evidence type="ECO:0000256" key="6">
    <source>
        <dbReference type="ARBA" id="ARBA00022598"/>
    </source>
</evidence>
<accession>A0A0X8FMJ3</accession>
<feature type="binding site" evidence="13">
    <location>
        <position position="184"/>
    </location>
    <ligand>
        <name>ATP</name>
        <dbReference type="ChEBI" id="CHEBI:30616"/>
    </ligand>
</feature>
<evidence type="ECO:0000256" key="18">
    <source>
        <dbReference type="RuleBase" id="RU004356"/>
    </source>
</evidence>
<keyword evidence="7 14" id="KW-0479">Metal-binding</keyword>
<keyword evidence="22" id="KW-1185">Reference proteome</keyword>
<dbReference type="InterPro" id="IPR008147">
    <property type="entry name" value="Gln_synt_N"/>
</dbReference>
<feature type="domain" description="GS catalytic" evidence="20">
    <location>
        <begin position="108"/>
        <end position="444"/>
    </location>
</feature>
<dbReference type="InterPro" id="IPR027303">
    <property type="entry name" value="Gln_synth_gly_rich_site"/>
</dbReference>
<reference evidence="21 22" key="1">
    <citation type="journal article" date="2016" name="Genome Announc.">
        <title>Complete Genome Sequences of Aerococcus christensenii CCUG 28831T, Aerococcus sanguinicola CCUG 43001T, Aerococcus urinae CCUG 36881T, Aerococcus urinaeequi CCUG 28094T, Aerococcus urinaehominis CCUG 42038 BT, and Aerococcus viridans CCUG 4311T.</title>
        <authorList>
            <person name="Carkaci D."/>
            <person name="Dargis R."/>
            <person name="Nielsen X.C."/>
            <person name="Skovgaard O."/>
            <person name="Fuursted K."/>
            <person name="Christensen J.J."/>
        </authorList>
    </citation>
    <scope>NUCLEOTIDE SEQUENCE [LARGE SCALE GENOMIC DNA]</scope>
    <source>
        <strain evidence="21 22">CCUG42038B</strain>
    </source>
</reference>
<feature type="binding site" evidence="12">
    <location>
        <position position="335"/>
    </location>
    <ligand>
        <name>L-glutamate</name>
        <dbReference type="ChEBI" id="CHEBI:29985"/>
    </ligand>
</feature>
<evidence type="ECO:0000256" key="3">
    <source>
        <dbReference type="ARBA" id="ARBA00012937"/>
    </source>
</evidence>
<keyword evidence="8 13" id="KW-0547">Nucleotide-binding</keyword>
<evidence type="ECO:0000256" key="7">
    <source>
        <dbReference type="ARBA" id="ARBA00022723"/>
    </source>
</evidence>
<protein>
    <recommendedName>
        <fullName evidence="4 18">Glutamine synthetase</fullName>
        <ecNumber evidence="3 18">6.3.1.2</ecNumber>
    </recommendedName>
</protein>
<comment type="cofactor">
    <cofactor evidence="14">
        <name>Mg(2+)</name>
        <dbReference type="ChEBI" id="CHEBI:18420"/>
    </cofactor>
    <text evidence="14">Binds 2 Mg(2+) ions per subunit.</text>
</comment>
<feature type="binding site" evidence="14">
    <location>
        <position position="189"/>
    </location>
    <ligand>
        <name>Mg(2+)</name>
        <dbReference type="ChEBI" id="CHEBI:18420"/>
        <label>1</label>
    </ligand>
</feature>
<feature type="binding site" evidence="14">
    <location>
        <position position="333"/>
    </location>
    <ligand>
        <name>Mg(2+)</name>
        <dbReference type="ChEBI" id="CHEBI:18420"/>
        <label>1</label>
    </ligand>
</feature>
<dbReference type="InterPro" id="IPR027302">
    <property type="entry name" value="Gln_synth_N_conserv_site"/>
</dbReference>
<keyword evidence="9 13" id="KW-0067">ATP-binding</keyword>
<keyword evidence="5" id="KW-0963">Cytoplasm</keyword>
<evidence type="ECO:0000256" key="13">
    <source>
        <dbReference type="PIRSR" id="PIRSR604809-2"/>
    </source>
</evidence>
<evidence type="ECO:0000256" key="4">
    <source>
        <dbReference type="ARBA" id="ARBA00021364"/>
    </source>
</evidence>
<proteinExistence type="inferred from homology"/>
<evidence type="ECO:0000256" key="1">
    <source>
        <dbReference type="ARBA" id="ARBA00004496"/>
    </source>
</evidence>
<dbReference type="GO" id="GO:0005524">
    <property type="term" value="F:ATP binding"/>
    <property type="evidence" value="ECO:0007669"/>
    <property type="project" value="UniProtKB-KW"/>
</dbReference>
<evidence type="ECO:0000256" key="15">
    <source>
        <dbReference type="PIRSR" id="PIRSR604809-50"/>
    </source>
</evidence>
<evidence type="ECO:0000256" key="11">
    <source>
        <dbReference type="ARBA" id="ARBA00049436"/>
    </source>
</evidence>
<feature type="binding site" evidence="14">
    <location>
        <position position="134"/>
    </location>
    <ligand>
        <name>Mg(2+)</name>
        <dbReference type="ChEBI" id="CHEBI:18420"/>
        <label>1</label>
    </ligand>
</feature>
<evidence type="ECO:0000256" key="14">
    <source>
        <dbReference type="PIRSR" id="PIRSR604809-3"/>
    </source>
</evidence>
<dbReference type="AlphaFoldDB" id="A0A0X8FMJ3"/>
<dbReference type="PROSITE" id="PS51986">
    <property type="entry name" value="GS_BETA_GRASP"/>
    <property type="match status" value="1"/>
</dbReference>
<gene>
    <name evidence="21" type="ORF">AWM75_05740</name>
</gene>
<dbReference type="NCBIfam" id="TIGR00653">
    <property type="entry name" value="GlnA"/>
    <property type="match status" value="1"/>
</dbReference>
<keyword evidence="15" id="KW-0597">Phosphoprotein</keyword>
<name>A0A0X8FMJ3_9LACT</name>
<feature type="binding site" evidence="12">
    <location>
        <position position="298"/>
    </location>
    <ligand>
        <name>L-glutamate</name>
        <dbReference type="ChEBI" id="CHEBI:29985"/>
    </ligand>
</feature>
<dbReference type="PANTHER" id="PTHR43785:SF12">
    <property type="entry name" value="TYPE-1 GLUTAMINE SYNTHETASE 2"/>
    <property type="match status" value="1"/>
</dbReference>
<comment type="subcellular location">
    <subcellularLocation>
        <location evidence="1">Cytoplasm</location>
    </subcellularLocation>
</comment>
<keyword evidence="10 14" id="KW-0460">Magnesium</keyword>
<dbReference type="FunFam" id="3.10.20.70:FF:000005">
    <property type="entry name" value="Glutamine synthetase"/>
    <property type="match status" value="1"/>
</dbReference>
<evidence type="ECO:0000256" key="16">
    <source>
        <dbReference type="PROSITE-ProRule" id="PRU01330"/>
    </source>
</evidence>
<dbReference type="SUPFAM" id="SSF55931">
    <property type="entry name" value="Glutamine synthetase/guanido kinase"/>
    <property type="match status" value="1"/>
</dbReference>